<dbReference type="EMBL" id="JACCBU010000001">
    <property type="protein sequence ID" value="NYE69679.1"/>
    <property type="molecule type" value="Genomic_DNA"/>
</dbReference>
<feature type="compositionally biased region" description="Basic residues" evidence="1">
    <location>
        <begin position="143"/>
        <end position="153"/>
    </location>
</feature>
<accession>A0A7Y9I4F5</accession>
<reference evidence="2 3" key="1">
    <citation type="submission" date="2020-07" db="EMBL/GenBank/DDBJ databases">
        <title>Sequencing the genomes of 1000 actinobacteria strains.</title>
        <authorList>
            <person name="Klenk H.-P."/>
        </authorList>
    </citation>
    <scope>NUCLEOTIDE SEQUENCE [LARGE SCALE GENOMIC DNA]</scope>
    <source>
        <strain evidence="2 3">DSM 22083</strain>
    </source>
</reference>
<organism evidence="2 3">
    <name type="scientific">Microlunatus parietis</name>
    <dbReference type="NCBI Taxonomy" id="682979"/>
    <lineage>
        <taxon>Bacteria</taxon>
        <taxon>Bacillati</taxon>
        <taxon>Actinomycetota</taxon>
        <taxon>Actinomycetes</taxon>
        <taxon>Propionibacteriales</taxon>
        <taxon>Propionibacteriaceae</taxon>
        <taxon>Microlunatus</taxon>
    </lineage>
</organism>
<name>A0A7Y9I4F5_9ACTN</name>
<dbReference type="Proteomes" id="UP000569914">
    <property type="component" value="Unassembled WGS sequence"/>
</dbReference>
<feature type="compositionally biased region" description="Basic residues" evidence="1">
    <location>
        <begin position="103"/>
        <end position="117"/>
    </location>
</feature>
<evidence type="ECO:0000313" key="3">
    <source>
        <dbReference type="Proteomes" id="UP000569914"/>
    </source>
</evidence>
<dbReference type="AlphaFoldDB" id="A0A7Y9I4F5"/>
<keyword evidence="3" id="KW-1185">Reference proteome</keyword>
<sequence length="287" mass="31993">MVAPGRRVPRPPRFLPSGLSPSVVEFHHINRPSGRVADCHRRFGLAPTPEHARAERTRHHILPPPIPFPHSADRSQKQLFLRRVAAGVTGRRKKTPVRGGGGRGRRRPGRPLRRGPRQRTGGTRRAGRRADRAPGHVPGWTKWRPRATARPHPRPLPAPATVAAVADRSNGRRSEVRPRPSPPPGHVAPPPPRSPRPLHPSATVATVAVRRNGRGSMEVAVAHSPSAIELLTPIELPPIDRSPLQRHAAETAAFVTGRRVFRRGGCRGGRRWRWRSGRGLRRRRRRW</sequence>
<comment type="caution">
    <text evidence="2">The sequence shown here is derived from an EMBL/GenBank/DDBJ whole genome shotgun (WGS) entry which is preliminary data.</text>
</comment>
<proteinExistence type="predicted"/>
<protein>
    <submittedName>
        <fullName evidence="2">Uncharacterized protein</fullName>
    </submittedName>
</protein>
<feature type="region of interest" description="Disordered" evidence="1">
    <location>
        <begin position="84"/>
        <end position="200"/>
    </location>
</feature>
<evidence type="ECO:0000256" key="1">
    <source>
        <dbReference type="SAM" id="MobiDB-lite"/>
    </source>
</evidence>
<evidence type="ECO:0000313" key="2">
    <source>
        <dbReference type="EMBL" id="NYE69679.1"/>
    </source>
</evidence>
<gene>
    <name evidence="2" type="ORF">BKA15_001008</name>
</gene>
<feature type="compositionally biased region" description="Basic and acidic residues" evidence="1">
    <location>
        <begin position="169"/>
        <end position="178"/>
    </location>
</feature>
<feature type="compositionally biased region" description="Pro residues" evidence="1">
    <location>
        <begin position="179"/>
        <end position="198"/>
    </location>
</feature>